<keyword evidence="2" id="KW-0812">Transmembrane</keyword>
<feature type="transmembrane region" description="Helical" evidence="2">
    <location>
        <begin position="438"/>
        <end position="454"/>
    </location>
</feature>
<comment type="caution">
    <text evidence="3">The sequence shown here is derived from an EMBL/GenBank/DDBJ whole genome shotgun (WGS) entry which is preliminary data.</text>
</comment>
<dbReference type="Proteomes" id="UP001320898">
    <property type="component" value="Unassembled WGS sequence"/>
</dbReference>
<reference evidence="3 4" key="1">
    <citation type="submission" date="2022-04" db="EMBL/GenBank/DDBJ databases">
        <authorList>
            <person name="Ye Y.-Q."/>
            <person name="Du Z.-J."/>
        </authorList>
    </citation>
    <scope>NUCLEOTIDE SEQUENCE [LARGE SCALE GENOMIC DNA]</scope>
    <source>
        <strain evidence="3 4">A6E488</strain>
    </source>
</reference>
<feature type="transmembrane region" description="Helical" evidence="2">
    <location>
        <begin position="57"/>
        <end position="77"/>
    </location>
</feature>
<sequence>MYPSDVNASVAGARAPRALAVALPAFTSAIFVSAFLLFAIQPMFAKMVLPRLGGSPSVWSVAMCFFQAALLAGYAYAHLLTRYLSLLAAVVVHVGVCLVALVALPIGLAAGWDRPPLDNTEIWLIGLFAVSIGLPFVAVSANSPLLQAWFSRTGHRHAADPYFLYGASNVGSLIALLGYPILFEPFLRLQTQSLSWTIGYVALIALIAACGSLAIVSGQGVTAVIPRGRSETDGEVTWARRLGWMGYAFIPSALLVALTAHISTDVAAAPFLWVLPLALFLLTFVITFARRPVVSHTLMLLLQPAFVIPLAVLAQWGQTRLWALFLVLNLIGYFVVAMVCHGELVRKRPAASQLTGFYLWMSVGGVLGGVFAGLIAPHVFATVIEYPVLLVASLLARPGALSCPPVRWLRDLAIGALAFGALSLPLLLFGVNVMGDPRYVIVGIVLFAVLAAVYVQSPSLLTALVLAVFVSALAFQNERQIIETRRGFFGVNKVALSADGRFRLLYHGTTLHGAQKLTNEEGSPVGRPEPLTYYHDKGPLYQAIAETRRAHGDLGKVGIIGLGSGSLACWREPGEAWRYFEIDPIVADIASDPAYFSFLSICSPDLPIVLGDARLTVADEPDGNYDILVVDAFSSDSIPVHLMTREAISMYLSKLAPEGIVAVHISNRNMDLAPALAANAEALGIAALIHEPVAGEPMSLTYKSAARVVVFARDARSVEALSASPDWQVLEPTEGFSEWTDDYSNILGAIMAKHRADGQD</sequence>
<keyword evidence="2" id="KW-0472">Membrane</keyword>
<feature type="transmembrane region" description="Helical" evidence="2">
    <location>
        <begin position="322"/>
        <end position="345"/>
    </location>
</feature>
<dbReference type="GO" id="GO:0006596">
    <property type="term" value="P:polyamine biosynthetic process"/>
    <property type="evidence" value="ECO:0007669"/>
    <property type="project" value="UniProtKB-KW"/>
</dbReference>
<feature type="transmembrane region" description="Helical" evidence="2">
    <location>
        <begin position="122"/>
        <end position="141"/>
    </location>
</feature>
<feature type="transmembrane region" description="Helical" evidence="2">
    <location>
        <begin position="242"/>
        <end position="262"/>
    </location>
</feature>
<feature type="transmembrane region" description="Helical" evidence="2">
    <location>
        <begin position="84"/>
        <end position="110"/>
    </location>
</feature>
<feature type="transmembrane region" description="Helical" evidence="2">
    <location>
        <begin position="162"/>
        <end position="182"/>
    </location>
</feature>
<dbReference type="SUPFAM" id="SSF53335">
    <property type="entry name" value="S-adenosyl-L-methionine-dependent methyltransferases"/>
    <property type="match status" value="1"/>
</dbReference>
<dbReference type="NCBIfam" id="NF037959">
    <property type="entry name" value="MFS_SpdSyn"/>
    <property type="match status" value="1"/>
</dbReference>
<evidence type="ECO:0000313" key="3">
    <source>
        <dbReference type="EMBL" id="MCT8974171.1"/>
    </source>
</evidence>
<keyword evidence="2" id="KW-1133">Transmembrane helix</keyword>
<keyword evidence="4" id="KW-1185">Reference proteome</keyword>
<feature type="transmembrane region" description="Helical" evidence="2">
    <location>
        <begin position="412"/>
        <end position="431"/>
    </location>
</feature>
<evidence type="ECO:0000256" key="1">
    <source>
        <dbReference type="ARBA" id="ARBA00023115"/>
    </source>
</evidence>
<dbReference type="Gene3D" id="3.40.50.150">
    <property type="entry name" value="Vaccinia Virus protein VP39"/>
    <property type="match status" value="1"/>
</dbReference>
<name>A0AAW5R1J8_9HYPH</name>
<protein>
    <submittedName>
        <fullName evidence="3">Fused MFS/spermidine synthase</fullName>
    </submittedName>
</protein>
<dbReference type="PANTHER" id="PTHR43317">
    <property type="entry name" value="THERMOSPERMINE SYNTHASE ACAULIS5"/>
    <property type="match status" value="1"/>
</dbReference>
<dbReference type="PANTHER" id="PTHR43317:SF1">
    <property type="entry name" value="THERMOSPERMINE SYNTHASE ACAULIS5"/>
    <property type="match status" value="1"/>
</dbReference>
<gene>
    <name evidence="3" type="ORF">MUB46_20085</name>
</gene>
<accession>A0AAW5R1J8</accession>
<dbReference type="AlphaFoldDB" id="A0AAW5R1J8"/>
<dbReference type="InterPro" id="IPR029063">
    <property type="entry name" value="SAM-dependent_MTases_sf"/>
</dbReference>
<proteinExistence type="predicted"/>
<keyword evidence="1" id="KW-0620">Polyamine biosynthesis</keyword>
<organism evidence="3 4">
    <name type="scientific">Microbaculum marinisediminis</name>
    <dbReference type="NCBI Taxonomy" id="2931392"/>
    <lineage>
        <taxon>Bacteria</taxon>
        <taxon>Pseudomonadati</taxon>
        <taxon>Pseudomonadota</taxon>
        <taxon>Alphaproteobacteria</taxon>
        <taxon>Hyphomicrobiales</taxon>
        <taxon>Tepidamorphaceae</taxon>
        <taxon>Microbaculum</taxon>
    </lineage>
</organism>
<feature type="transmembrane region" description="Helical" evidence="2">
    <location>
        <begin position="21"/>
        <end position="45"/>
    </location>
</feature>
<feature type="transmembrane region" description="Helical" evidence="2">
    <location>
        <begin position="194"/>
        <end position="221"/>
    </location>
</feature>
<evidence type="ECO:0000256" key="2">
    <source>
        <dbReference type="SAM" id="Phobius"/>
    </source>
</evidence>
<feature type="transmembrane region" description="Helical" evidence="2">
    <location>
        <begin position="357"/>
        <end position="380"/>
    </location>
</feature>
<dbReference type="RefSeq" id="WP_261617750.1">
    <property type="nucleotide sequence ID" value="NZ_JALIDZ010000010.1"/>
</dbReference>
<feature type="transmembrane region" description="Helical" evidence="2">
    <location>
        <begin position="298"/>
        <end position="316"/>
    </location>
</feature>
<evidence type="ECO:0000313" key="4">
    <source>
        <dbReference type="Proteomes" id="UP001320898"/>
    </source>
</evidence>
<feature type="transmembrane region" description="Helical" evidence="2">
    <location>
        <begin position="268"/>
        <end position="286"/>
    </location>
</feature>
<dbReference type="EMBL" id="JALIDZ010000010">
    <property type="protein sequence ID" value="MCT8974171.1"/>
    <property type="molecule type" value="Genomic_DNA"/>
</dbReference>